<evidence type="ECO:0000256" key="1">
    <source>
        <dbReference type="SAM" id="SignalP"/>
    </source>
</evidence>
<dbReference type="GO" id="GO:0033781">
    <property type="term" value="F:cholesterol 24-hydroxylase activity"/>
    <property type="evidence" value="ECO:0007669"/>
    <property type="project" value="InterPro"/>
</dbReference>
<dbReference type="GO" id="GO:0020037">
    <property type="term" value="F:heme binding"/>
    <property type="evidence" value="ECO:0007669"/>
    <property type="project" value="InterPro"/>
</dbReference>
<dbReference type="PANTHER" id="PTHR24293">
    <property type="entry name" value="CYTOCHROME P450 FAMILY 46 SUBFAMILY A"/>
    <property type="match status" value="1"/>
</dbReference>
<evidence type="ECO:0000313" key="3">
    <source>
        <dbReference type="Proteomes" id="UP001050691"/>
    </source>
</evidence>
<feature type="signal peptide" evidence="1">
    <location>
        <begin position="1"/>
        <end position="18"/>
    </location>
</feature>
<dbReference type="EMBL" id="BPWL01000006">
    <property type="protein sequence ID" value="GJJ11610.1"/>
    <property type="molecule type" value="Genomic_DNA"/>
</dbReference>
<dbReference type="InterPro" id="IPR039983">
    <property type="entry name" value="CYP46A1"/>
</dbReference>
<keyword evidence="1" id="KW-0732">Signal</keyword>
<evidence type="ECO:0000313" key="2">
    <source>
        <dbReference type="EMBL" id="GJJ11610.1"/>
    </source>
</evidence>
<dbReference type="GO" id="GO:0006707">
    <property type="term" value="P:cholesterol catabolic process"/>
    <property type="evidence" value="ECO:0007669"/>
    <property type="project" value="InterPro"/>
</dbReference>
<dbReference type="AlphaFoldDB" id="A0AAV5AB90"/>
<organism evidence="2 3">
    <name type="scientific">Clathrus columnatus</name>
    <dbReference type="NCBI Taxonomy" id="1419009"/>
    <lineage>
        <taxon>Eukaryota</taxon>
        <taxon>Fungi</taxon>
        <taxon>Dikarya</taxon>
        <taxon>Basidiomycota</taxon>
        <taxon>Agaricomycotina</taxon>
        <taxon>Agaricomycetes</taxon>
        <taxon>Phallomycetidae</taxon>
        <taxon>Phallales</taxon>
        <taxon>Clathraceae</taxon>
        <taxon>Clathrus</taxon>
    </lineage>
</organism>
<reference evidence="2" key="1">
    <citation type="submission" date="2021-10" db="EMBL/GenBank/DDBJ databases">
        <title>De novo Genome Assembly of Clathrus columnatus (Basidiomycota, Fungi) Using Illumina and Nanopore Sequence Data.</title>
        <authorList>
            <person name="Ogiso-Tanaka E."/>
            <person name="Itagaki H."/>
            <person name="Hosoya T."/>
            <person name="Hosaka K."/>
        </authorList>
    </citation>
    <scope>NUCLEOTIDE SEQUENCE</scope>
    <source>
        <strain evidence="2">MO-923</strain>
    </source>
</reference>
<name>A0AAV5AB90_9AGAM</name>
<proteinExistence type="predicted"/>
<dbReference type="Gene3D" id="1.10.630.10">
    <property type="entry name" value="Cytochrome P450"/>
    <property type="match status" value="1"/>
</dbReference>
<evidence type="ECO:0008006" key="4">
    <source>
        <dbReference type="Google" id="ProtNLM"/>
    </source>
</evidence>
<dbReference type="InterPro" id="IPR036396">
    <property type="entry name" value="Cyt_P450_sf"/>
</dbReference>
<dbReference type="InterPro" id="IPR001128">
    <property type="entry name" value="Cyt_P450"/>
</dbReference>
<gene>
    <name evidence="2" type="ORF">Clacol_005845</name>
</gene>
<dbReference type="Pfam" id="PF00067">
    <property type="entry name" value="p450"/>
    <property type="match status" value="1"/>
</dbReference>
<dbReference type="SUPFAM" id="SSF48264">
    <property type="entry name" value="Cytochrome P450"/>
    <property type="match status" value="1"/>
</dbReference>
<dbReference type="PANTHER" id="PTHR24293:SF0">
    <property type="entry name" value="CYP46A1 PROTEIN-RELATED"/>
    <property type="match status" value="1"/>
</dbReference>
<dbReference type="GO" id="GO:0005506">
    <property type="term" value="F:iron ion binding"/>
    <property type="evidence" value="ECO:0007669"/>
    <property type="project" value="InterPro"/>
</dbReference>
<dbReference type="Proteomes" id="UP001050691">
    <property type="component" value="Unassembled WGS sequence"/>
</dbReference>
<sequence>MFFRILLFSVTTFLVLRALLRHFRRSVISSLPGPTYSSYLAGNFKELFRSEEITDAHFYWSAKYGTAFKIYGEMGMKILFISDPKAIQYILNTSGYNFPKPLSNRISSAIILGPGIVSAEGTQHARHRKILNPAFSFSALREFLPLFRQKASKLVNKLKEGMDSAAVDSNVVDLVPWLSRTTLDIIGAGS</sequence>
<protein>
    <recommendedName>
        <fullName evidence="4">Cytochrome P450</fullName>
    </recommendedName>
</protein>
<comment type="caution">
    <text evidence="2">The sequence shown here is derived from an EMBL/GenBank/DDBJ whole genome shotgun (WGS) entry which is preliminary data.</text>
</comment>
<accession>A0AAV5AB90</accession>
<keyword evidence="3" id="KW-1185">Reference proteome</keyword>
<feature type="chain" id="PRO_5043596131" description="Cytochrome P450" evidence="1">
    <location>
        <begin position="19"/>
        <end position="190"/>
    </location>
</feature>